<accession>A0A930UXL6</accession>
<evidence type="ECO:0000313" key="2">
    <source>
        <dbReference type="Proteomes" id="UP000656804"/>
    </source>
</evidence>
<dbReference type="RefSeq" id="WP_194502757.1">
    <property type="nucleotide sequence ID" value="NZ_JADIVZ010000002.1"/>
</dbReference>
<comment type="caution">
    <text evidence="1">The sequence shown here is derived from an EMBL/GenBank/DDBJ whole genome shotgun (WGS) entry which is preliminary data.</text>
</comment>
<gene>
    <name evidence="1" type="ORF">ISG29_07645</name>
</gene>
<dbReference type="AlphaFoldDB" id="A0A930UXL6"/>
<reference evidence="1" key="1">
    <citation type="submission" date="2020-11" db="EMBL/GenBank/DDBJ databases">
        <title>Nocardioides sp. CBS4Y-1, whole genome shotgun sequence.</title>
        <authorList>
            <person name="Tuo L."/>
        </authorList>
    </citation>
    <scope>NUCLEOTIDE SEQUENCE</scope>
    <source>
        <strain evidence="1">CBS4Y-1</strain>
    </source>
</reference>
<dbReference type="Proteomes" id="UP000656804">
    <property type="component" value="Unassembled WGS sequence"/>
</dbReference>
<keyword evidence="2" id="KW-1185">Reference proteome</keyword>
<organism evidence="1 2">
    <name type="scientific">Nocardioides acrostichi</name>
    <dbReference type="NCBI Taxonomy" id="2784339"/>
    <lineage>
        <taxon>Bacteria</taxon>
        <taxon>Bacillati</taxon>
        <taxon>Actinomycetota</taxon>
        <taxon>Actinomycetes</taxon>
        <taxon>Propionibacteriales</taxon>
        <taxon>Nocardioidaceae</taxon>
        <taxon>Nocardioides</taxon>
    </lineage>
</organism>
<proteinExistence type="predicted"/>
<dbReference type="EMBL" id="JADIVZ010000002">
    <property type="protein sequence ID" value="MBF4161562.1"/>
    <property type="molecule type" value="Genomic_DNA"/>
</dbReference>
<evidence type="ECO:0000313" key="1">
    <source>
        <dbReference type="EMBL" id="MBF4161562.1"/>
    </source>
</evidence>
<name>A0A930UXL6_9ACTN</name>
<protein>
    <submittedName>
        <fullName evidence="1">Uncharacterized protein</fullName>
    </submittedName>
</protein>
<sequence>MSATPHALVDLDLAPPVDGEATLTHDATFESWDFAFSLARDTINVAIHGLNGLGAGLPTLPEGSLEDLVVAPLTGDYGAIRGNGLALHEVDDALGVIGLNTASVARSVASEWHGLAGAACSARLAGASAGVAAVGELLGHGSVLFDGMARVSEQLGVRVEKLVVQVGTALARLVRKVATRFAGPAAWAALGLEIAQKGWGVVQDVIDDVEMVYDGIMNFLDLKADAIAWAEDCEHRLGVLAELPRRLQEALS</sequence>